<name>A0AAW0YHK8_CHEQU</name>
<proteinExistence type="predicted"/>
<keyword evidence="3" id="KW-1185">Reference proteome</keyword>
<accession>A0AAW0YHK8</accession>
<feature type="transmembrane region" description="Helical" evidence="1">
    <location>
        <begin position="191"/>
        <end position="213"/>
    </location>
</feature>
<dbReference type="Proteomes" id="UP001445076">
    <property type="component" value="Unassembled WGS sequence"/>
</dbReference>
<dbReference type="EMBL" id="JARKIK010000009">
    <property type="protein sequence ID" value="KAK8749744.1"/>
    <property type="molecule type" value="Genomic_DNA"/>
</dbReference>
<reference evidence="2 3" key="1">
    <citation type="journal article" date="2024" name="BMC Genomics">
        <title>Genome assembly of redclaw crayfish (Cherax quadricarinatus) provides insights into its immune adaptation and hypoxia tolerance.</title>
        <authorList>
            <person name="Liu Z."/>
            <person name="Zheng J."/>
            <person name="Li H."/>
            <person name="Fang K."/>
            <person name="Wang S."/>
            <person name="He J."/>
            <person name="Zhou D."/>
            <person name="Weng S."/>
            <person name="Chi M."/>
            <person name="Gu Z."/>
            <person name="He J."/>
            <person name="Li F."/>
            <person name="Wang M."/>
        </authorList>
    </citation>
    <scope>NUCLEOTIDE SEQUENCE [LARGE SCALE GENOMIC DNA]</scope>
    <source>
        <strain evidence="2">ZL_2023a</strain>
    </source>
</reference>
<organism evidence="2 3">
    <name type="scientific">Cherax quadricarinatus</name>
    <name type="common">Australian red claw crayfish</name>
    <dbReference type="NCBI Taxonomy" id="27406"/>
    <lineage>
        <taxon>Eukaryota</taxon>
        <taxon>Metazoa</taxon>
        <taxon>Ecdysozoa</taxon>
        <taxon>Arthropoda</taxon>
        <taxon>Crustacea</taxon>
        <taxon>Multicrustacea</taxon>
        <taxon>Malacostraca</taxon>
        <taxon>Eumalacostraca</taxon>
        <taxon>Eucarida</taxon>
        <taxon>Decapoda</taxon>
        <taxon>Pleocyemata</taxon>
        <taxon>Astacidea</taxon>
        <taxon>Parastacoidea</taxon>
        <taxon>Parastacidae</taxon>
        <taxon>Cherax</taxon>
    </lineage>
</organism>
<protein>
    <submittedName>
        <fullName evidence="2">Uncharacterized protein</fullName>
    </submittedName>
</protein>
<keyword evidence="1" id="KW-0812">Transmembrane</keyword>
<evidence type="ECO:0000313" key="3">
    <source>
        <dbReference type="Proteomes" id="UP001445076"/>
    </source>
</evidence>
<comment type="caution">
    <text evidence="2">The sequence shown here is derived from an EMBL/GenBank/DDBJ whole genome shotgun (WGS) entry which is preliminary data.</text>
</comment>
<evidence type="ECO:0000313" key="2">
    <source>
        <dbReference type="EMBL" id="KAK8749744.1"/>
    </source>
</evidence>
<dbReference type="AlphaFoldDB" id="A0AAW0YHK8"/>
<gene>
    <name evidence="2" type="ORF">OTU49_015517</name>
</gene>
<keyword evidence="1" id="KW-1133">Transmembrane helix</keyword>
<keyword evidence="1" id="KW-0472">Membrane</keyword>
<sequence>MSAGAAVMDEEGFPIVANVDLCGFYAGSPGHQDQESGERTSQQVVVLRRSPDGSRNQSDMRVFSRSLKTQLDALRYFFTRRELHLHWNFLSSSPNLHLDSPRMPFHDVFDSPSSNLSFPPAGFRREHELHLEKITTKKPFRLPPPPSSSYSERKPNKKEVNISIWKEFCRGQLAFDDGAVEWKELKNKCRFWIPFQVVLGDFAIFLPCCVIWLLRLIVVTLKICLPSVGLQIVYYHILYNHIKIHLIGNERGVDPVFTGAVYQGPIIYSVRYASCPYCRYKRESRVLLKYFDSLCQERREMAVR</sequence>
<evidence type="ECO:0000256" key="1">
    <source>
        <dbReference type="SAM" id="Phobius"/>
    </source>
</evidence>